<keyword evidence="6" id="KW-0119">Carbohydrate metabolism</keyword>
<reference evidence="9 10" key="1">
    <citation type="submission" date="2019-04" db="EMBL/GenBank/DDBJ databases">
        <authorList>
            <person name="Jiang L."/>
        </authorList>
    </citation>
    <scope>NUCLEOTIDE SEQUENCE [LARGE SCALE GENOMIC DNA]</scope>
    <source>
        <strain evidence="9 10">YIM 131853</strain>
    </source>
</reference>
<comment type="caution">
    <text evidence="9">The sequence shown here is derived from an EMBL/GenBank/DDBJ whole genome shotgun (WGS) entry which is preliminary data.</text>
</comment>
<evidence type="ECO:0000256" key="3">
    <source>
        <dbReference type="ARBA" id="ARBA00023157"/>
    </source>
</evidence>
<evidence type="ECO:0000259" key="7">
    <source>
        <dbReference type="PROSITE" id="PS50093"/>
    </source>
</evidence>
<organism evidence="9 10">
    <name type="scientific">Naasia lichenicola</name>
    <dbReference type="NCBI Taxonomy" id="2565933"/>
    <lineage>
        <taxon>Bacteria</taxon>
        <taxon>Bacillati</taxon>
        <taxon>Actinomycetota</taxon>
        <taxon>Actinomycetes</taxon>
        <taxon>Micrococcales</taxon>
        <taxon>Microbacteriaceae</taxon>
        <taxon>Naasia</taxon>
    </lineage>
</organism>
<dbReference type="SUPFAM" id="SSF49299">
    <property type="entry name" value="PKD domain"/>
    <property type="match status" value="1"/>
</dbReference>
<evidence type="ECO:0000256" key="5">
    <source>
        <dbReference type="ARBA" id="ARBA00023295"/>
    </source>
</evidence>
<dbReference type="Pfam" id="PF00652">
    <property type="entry name" value="Ricin_B_lectin"/>
    <property type="match status" value="1"/>
</dbReference>
<dbReference type="GO" id="GO:0016798">
    <property type="term" value="F:hydrolase activity, acting on glycosyl bonds"/>
    <property type="evidence" value="ECO:0007669"/>
    <property type="project" value="UniProtKB-KW"/>
</dbReference>
<dbReference type="AlphaFoldDB" id="A0A4S4FNQ8"/>
<dbReference type="CDD" id="cd00146">
    <property type="entry name" value="PKD"/>
    <property type="match status" value="1"/>
</dbReference>
<dbReference type="CDD" id="cd00161">
    <property type="entry name" value="beta-trefoil_Ricin-like"/>
    <property type="match status" value="1"/>
</dbReference>
<dbReference type="SMART" id="SM00560">
    <property type="entry name" value="LamGL"/>
    <property type="match status" value="1"/>
</dbReference>
<dbReference type="SUPFAM" id="SSF49265">
    <property type="entry name" value="Fibronectin type III"/>
    <property type="match status" value="1"/>
</dbReference>
<dbReference type="EMBL" id="SSSM01000003">
    <property type="protein sequence ID" value="THG31868.1"/>
    <property type="molecule type" value="Genomic_DNA"/>
</dbReference>
<comment type="subcellular location">
    <subcellularLocation>
        <location evidence="1">Cell projection</location>
    </subcellularLocation>
</comment>
<evidence type="ECO:0000313" key="9">
    <source>
        <dbReference type="EMBL" id="THG31868.1"/>
    </source>
</evidence>
<dbReference type="SUPFAM" id="SSF49899">
    <property type="entry name" value="Concanavalin A-like lectins/glucanases"/>
    <property type="match status" value="1"/>
</dbReference>
<dbReference type="InterPro" id="IPR000772">
    <property type="entry name" value="Ricin_B_lectin"/>
</dbReference>
<dbReference type="InterPro" id="IPR036116">
    <property type="entry name" value="FN3_sf"/>
</dbReference>
<dbReference type="InterPro" id="IPR022409">
    <property type="entry name" value="PKD/Chitinase_dom"/>
</dbReference>
<protein>
    <submittedName>
        <fullName evidence="9">PKD domain-containing protein</fullName>
    </submittedName>
</protein>
<dbReference type="InterPro" id="IPR003961">
    <property type="entry name" value="FN3_dom"/>
</dbReference>
<dbReference type="GO" id="GO:0042995">
    <property type="term" value="C:cell projection"/>
    <property type="evidence" value="ECO:0007669"/>
    <property type="project" value="UniProtKB-SubCell"/>
</dbReference>
<feature type="domain" description="Fibronectin type-III" evidence="8">
    <location>
        <begin position="528"/>
        <end position="614"/>
    </location>
</feature>
<dbReference type="Pfam" id="PF13385">
    <property type="entry name" value="Laminin_G_3"/>
    <property type="match status" value="1"/>
</dbReference>
<dbReference type="PROSITE" id="PS50093">
    <property type="entry name" value="PKD"/>
    <property type="match status" value="1"/>
</dbReference>
<gene>
    <name evidence="9" type="ORF">E6C64_07435</name>
</gene>
<evidence type="ECO:0000256" key="4">
    <source>
        <dbReference type="ARBA" id="ARBA00023273"/>
    </source>
</evidence>
<keyword evidence="2" id="KW-0732">Signal</keyword>
<dbReference type="Gene3D" id="2.60.40.10">
    <property type="entry name" value="Immunoglobulins"/>
    <property type="match status" value="2"/>
</dbReference>
<dbReference type="SMART" id="SM00060">
    <property type="entry name" value="FN3"/>
    <property type="match status" value="1"/>
</dbReference>
<dbReference type="SUPFAM" id="SSF50370">
    <property type="entry name" value="Ricin B-like lectins"/>
    <property type="match status" value="1"/>
</dbReference>
<dbReference type="Pfam" id="PF18911">
    <property type="entry name" value="PKD_4"/>
    <property type="match status" value="1"/>
</dbReference>
<evidence type="ECO:0000256" key="1">
    <source>
        <dbReference type="ARBA" id="ARBA00004316"/>
    </source>
</evidence>
<dbReference type="InterPro" id="IPR013320">
    <property type="entry name" value="ConA-like_dom_sf"/>
</dbReference>
<keyword evidence="4" id="KW-0966">Cell projection</keyword>
<accession>A0A4S4FNQ8</accession>
<dbReference type="Proteomes" id="UP000309133">
    <property type="component" value="Unassembled WGS sequence"/>
</dbReference>
<keyword evidence="5" id="KW-0378">Hydrolase</keyword>
<evidence type="ECO:0000256" key="2">
    <source>
        <dbReference type="ARBA" id="ARBA00022729"/>
    </source>
</evidence>
<dbReference type="SMART" id="SM00089">
    <property type="entry name" value="PKD"/>
    <property type="match status" value="1"/>
</dbReference>
<dbReference type="Gene3D" id="2.80.10.50">
    <property type="match status" value="1"/>
</dbReference>
<evidence type="ECO:0000313" key="10">
    <source>
        <dbReference type="Proteomes" id="UP000309133"/>
    </source>
</evidence>
<dbReference type="InterPro" id="IPR035992">
    <property type="entry name" value="Ricin_B-like_lectins"/>
</dbReference>
<dbReference type="SMART" id="SM00458">
    <property type="entry name" value="RICIN"/>
    <property type="match status" value="1"/>
</dbReference>
<keyword evidence="3" id="KW-1015">Disulfide bond</keyword>
<proteinExistence type="predicted"/>
<evidence type="ECO:0000256" key="6">
    <source>
        <dbReference type="ARBA" id="ARBA00023326"/>
    </source>
</evidence>
<sequence length="760" mass="77642">MTRRLAGPQGPWWRSARHRRVAPGRGLRVLWSAALVGVLGIGLAVTGSTSASWLSGATIGASTISAGSIQATISGWSNLTHRFAPGGMTDTGYLTITSTGTQTVSWSAASAVSAGYSSVLDDALAVTIWSTASTSSCAASATPSTGFTGKWTTVPGFSGSLASGASVSYCIRTTASSAALSITGSLSATLTVNGTLPGTQWTSSATATATLDSAAASPAYTKAVVADSPVHYWPMNETTGVNVYDAIGTDHAIAGAGVTRNSAGALLGSTAPSSSFSGDTTGSVIAQTSEAAPNTFTVEAWFKTTDSNGGKIIGFGSSKTGLSTNYDRHLYLDAAGRLNFGVYNGSSKTLQTTGSYNDGTWHHAAGSMGSSGLTLYVDGVQVASRTDTTTAESNTGYWHIGMDSSWSGDSSLSGLIDEPAVYLSALPSSRIQWHYAVGSGRPYSSFAATPSGLTAAFDASGSLDTDGTVVAYAWNFGDGTTGTGITPSHTYPLGSAIYTVTLTVTDNSGYTGTWSSPVSIVDPTAATSPGAPTFSGTTGTATTISWTAPPGGATMSGYNVYRDGVLVAQTTGTTYTDTGLALNTTYSYYIRGQDAAAKDGSGLTTPSPSRSVSTLGFDTTQWYQIKNVGSGLCLRGPATANGTQLEQTACATATNQNFQLIATTNGYHKMLIRTASGVGWDVTDNSTAAGALVQLWGYTGGANQQWLPTRQSDGSFQFVGRQVGLCLDVVGQSIAEGAKIQQSTCSATSTSQRFTLVVAP</sequence>
<dbReference type="PROSITE" id="PS50231">
    <property type="entry name" value="RICIN_B_LECTIN"/>
    <property type="match status" value="1"/>
</dbReference>
<dbReference type="CDD" id="cd00110">
    <property type="entry name" value="LamG"/>
    <property type="match status" value="1"/>
</dbReference>
<dbReference type="InterPro" id="IPR006558">
    <property type="entry name" value="LamG-like"/>
</dbReference>
<feature type="domain" description="PKD" evidence="7">
    <location>
        <begin position="442"/>
        <end position="527"/>
    </location>
</feature>
<dbReference type="Gene3D" id="2.60.120.200">
    <property type="match status" value="1"/>
</dbReference>
<keyword evidence="5" id="KW-0326">Glycosidase</keyword>
<dbReference type="InterPro" id="IPR000601">
    <property type="entry name" value="PKD_dom"/>
</dbReference>
<keyword evidence="10" id="KW-1185">Reference proteome</keyword>
<dbReference type="InterPro" id="IPR013783">
    <property type="entry name" value="Ig-like_fold"/>
</dbReference>
<evidence type="ECO:0000259" key="8">
    <source>
        <dbReference type="PROSITE" id="PS50853"/>
    </source>
</evidence>
<dbReference type="InterPro" id="IPR001791">
    <property type="entry name" value="Laminin_G"/>
</dbReference>
<dbReference type="GO" id="GO:0000272">
    <property type="term" value="P:polysaccharide catabolic process"/>
    <property type="evidence" value="ECO:0007669"/>
    <property type="project" value="UniProtKB-KW"/>
</dbReference>
<dbReference type="InterPro" id="IPR035986">
    <property type="entry name" value="PKD_dom_sf"/>
</dbReference>
<keyword evidence="6" id="KW-0624">Polysaccharide degradation</keyword>
<name>A0A4S4FNQ8_9MICO</name>
<dbReference type="PROSITE" id="PS50853">
    <property type="entry name" value="FN3"/>
    <property type="match status" value="1"/>
</dbReference>